<comment type="caution">
    <text evidence="3">The sequence shown here is derived from an EMBL/GenBank/DDBJ whole genome shotgun (WGS) entry which is preliminary data.</text>
</comment>
<protein>
    <submittedName>
        <fullName evidence="3">SWIM zinc finger family protein</fullName>
    </submittedName>
</protein>
<feature type="domain" description="SWIM-type" evidence="2">
    <location>
        <begin position="52"/>
        <end position="90"/>
    </location>
</feature>
<dbReference type="RefSeq" id="WP_308716995.1">
    <property type="nucleotide sequence ID" value="NZ_JAVHUY010000046.1"/>
</dbReference>
<gene>
    <name evidence="3" type="ORF">RB614_34970</name>
</gene>
<keyword evidence="1" id="KW-0862">Zinc</keyword>
<dbReference type="PROSITE" id="PS50966">
    <property type="entry name" value="ZF_SWIM"/>
    <property type="match status" value="1"/>
</dbReference>
<dbReference type="InterPro" id="IPR007527">
    <property type="entry name" value="Znf_SWIM"/>
</dbReference>
<organism evidence="3 4">
    <name type="scientific">Phytohabitans maris</name>
    <dbReference type="NCBI Taxonomy" id="3071409"/>
    <lineage>
        <taxon>Bacteria</taxon>
        <taxon>Bacillati</taxon>
        <taxon>Actinomycetota</taxon>
        <taxon>Actinomycetes</taxon>
        <taxon>Micromonosporales</taxon>
        <taxon>Micromonosporaceae</taxon>
    </lineage>
</organism>
<reference evidence="3 4" key="1">
    <citation type="submission" date="2023-08" db="EMBL/GenBank/DDBJ databases">
        <title>Phytohabitans sansha sp. nov., isolated from marine sediment.</title>
        <authorList>
            <person name="Zhao Y."/>
            <person name="Yi K."/>
        </authorList>
    </citation>
    <scope>NUCLEOTIDE SEQUENCE [LARGE SCALE GENOMIC DNA]</scope>
    <source>
        <strain evidence="3 4">ZYX-F-186</strain>
    </source>
</reference>
<dbReference type="Proteomes" id="UP001230908">
    <property type="component" value="Unassembled WGS sequence"/>
</dbReference>
<keyword evidence="4" id="KW-1185">Reference proteome</keyword>
<keyword evidence="1" id="KW-0863">Zinc-finger</keyword>
<proteinExistence type="predicted"/>
<accession>A0ABU0ZTD9</accession>
<dbReference type="EMBL" id="JAVHUY010000046">
    <property type="protein sequence ID" value="MDQ7909737.1"/>
    <property type="molecule type" value="Genomic_DNA"/>
</dbReference>
<evidence type="ECO:0000256" key="1">
    <source>
        <dbReference type="PROSITE-ProRule" id="PRU00325"/>
    </source>
</evidence>
<dbReference type="Pfam" id="PF04434">
    <property type="entry name" value="SWIM"/>
    <property type="match status" value="1"/>
</dbReference>
<sequence length="154" mass="15988">MAVRIDVEAFRESIPPGVEKAADRLREDDGIAELEPAGGGAQARVEASDGVFRPWVGIVDGALTGRCTCPGTDEDEDLCAHTAALVLAAVAGGINFSAAATPPDDEPIDTTRASYAEAARRLTHEQLADLVVAAALRDEPLGADLLSQAARLDP</sequence>
<name>A0ABU0ZTD9_9ACTN</name>
<keyword evidence="1" id="KW-0479">Metal-binding</keyword>
<evidence type="ECO:0000313" key="3">
    <source>
        <dbReference type="EMBL" id="MDQ7909737.1"/>
    </source>
</evidence>
<evidence type="ECO:0000259" key="2">
    <source>
        <dbReference type="PROSITE" id="PS50966"/>
    </source>
</evidence>
<evidence type="ECO:0000313" key="4">
    <source>
        <dbReference type="Proteomes" id="UP001230908"/>
    </source>
</evidence>